<dbReference type="InterPro" id="IPR035595">
    <property type="entry name" value="UDP_glycos_trans_CS"/>
</dbReference>
<dbReference type="PANTHER" id="PTHR11926:SF1392">
    <property type="entry name" value="GLYCOSYLTRANSFERASE"/>
    <property type="match status" value="1"/>
</dbReference>
<dbReference type="Gene3D" id="3.40.50.2000">
    <property type="entry name" value="Glycogen Phosphorylase B"/>
    <property type="match status" value="4"/>
</dbReference>
<keyword evidence="3 4" id="KW-0808">Transferase</keyword>
<proteinExistence type="inferred from homology"/>
<dbReference type="PANTHER" id="PTHR11926">
    <property type="entry name" value="GLUCOSYL/GLUCURONOSYL TRANSFERASES"/>
    <property type="match status" value="1"/>
</dbReference>
<dbReference type="PROSITE" id="PS00375">
    <property type="entry name" value="UDPGT"/>
    <property type="match status" value="1"/>
</dbReference>
<dbReference type="OMA" id="WALFCAP"/>
<comment type="similarity">
    <text evidence="1 4">Belongs to the UDP-glycosyltransferase family.</text>
</comment>
<dbReference type="InParanoid" id="A0A061FMN2"/>
<gene>
    <name evidence="6" type="ORF">TCM_042638</name>
</gene>
<dbReference type="eggNOG" id="KOG1192">
    <property type="taxonomic scope" value="Eukaryota"/>
</dbReference>
<dbReference type="GO" id="GO:0035251">
    <property type="term" value="F:UDP-glucosyltransferase activity"/>
    <property type="evidence" value="ECO:0000318"/>
    <property type="project" value="GO_Central"/>
</dbReference>
<evidence type="ECO:0000256" key="4">
    <source>
        <dbReference type="RuleBase" id="RU003718"/>
    </source>
</evidence>
<evidence type="ECO:0000313" key="6">
    <source>
        <dbReference type="EMBL" id="EOY17947.1"/>
    </source>
</evidence>
<keyword evidence="2 4" id="KW-0328">Glycosyltransferase</keyword>
<dbReference type="EMBL" id="CM001888">
    <property type="protein sequence ID" value="EOY17947.1"/>
    <property type="molecule type" value="Genomic_DNA"/>
</dbReference>
<sequence length="460" mass="51750">MEKGEQSKACPHVLIFPLPLQGHVNSMFKLAELLALTGFKVTFLNSEHNHGRLVKHTNISAHFARYPGFEFRTVPDGLPDDHPRSGNWFLEMYYAMETKAKLSLREMLLNINPPVDCIIGDGFLGFVLDVAKELGIPVFYCRTSSACCFWAYYSIPDIIQAGEIPIKGVFVKKLKGIEDMDRLITTVPGMETFLRCRDLPSFCRASDMANSTIQLVVKQTRKSPQAHALILNTFEDLDRPILSHIRTKCPHVYTIGPIHALLNTRLKAQCVASSQFSNSLWEEDRNCISWLDKQPKQSVVYVKFRPNSVTGKDGQGEDVPVELLEGTQERGCIVGWAPQEEVLNHSAVGGFLTHSGWNSTLESVVAGVPMICWPYFADQQVNSRFVSEVWKLGLDMKDVCDRKAVEKMVNDLMMDKREEFVKSAAEMAKLAKESVNVGGSSYCNLDRLIEDIRLMSLKKP</sequence>
<evidence type="ECO:0000256" key="1">
    <source>
        <dbReference type="ARBA" id="ARBA00009995"/>
    </source>
</evidence>
<keyword evidence="7" id="KW-1185">Reference proteome</keyword>
<dbReference type="AlphaFoldDB" id="A0A061FMN2"/>
<dbReference type="InterPro" id="IPR002213">
    <property type="entry name" value="UDP_glucos_trans"/>
</dbReference>
<protein>
    <recommendedName>
        <fullName evidence="5">Glycosyltransferase</fullName>
        <ecNumber evidence="5">2.4.1.-</ecNumber>
    </recommendedName>
</protein>
<name>A0A061FMN2_THECC</name>
<dbReference type="FunFam" id="3.40.50.2000:FF:000065">
    <property type="entry name" value="Glycosyltransferase"/>
    <property type="match status" value="1"/>
</dbReference>
<dbReference type="EC" id="2.4.1.-" evidence="5"/>
<dbReference type="Proteomes" id="UP000026915">
    <property type="component" value="Chromosome 10"/>
</dbReference>
<dbReference type="SUPFAM" id="SSF53756">
    <property type="entry name" value="UDP-Glycosyltransferase/glycogen phosphorylase"/>
    <property type="match status" value="1"/>
</dbReference>
<evidence type="ECO:0000256" key="3">
    <source>
        <dbReference type="ARBA" id="ARBA00022679"/>
    </source>
</evidence>
<evidence type="ECO:0000313" key="7">
    <source>
        <dbReference type="Proteomes" id="UP000026915"/>
    </source>
</evidence>
<evidence type="ECO:0000256" key="2">
    <source>
        <dbReference type="ARBA" id="ARBA00022676"/>
    </source>
</evidence>
<dbReference type="CDD" id="cd03784">
    <property type="entry name" value="GT1_Gtf-like"/>
    <property type="match status" value="1"/>
</dbReference>
<organism evidence="6 7">
    <name type="scientific">Theobroma cacao</name>
    <name type="common">Cacao</name>
    <name type="synonym">Cocoa</name>
    <dbReference type="NCBI Taxonomy" id="3641"/>
    <lineage>
        <taxon>Eukaryota</taxon>
        <taxon>Viridiplantae</taxon>
        <taxon>Streptophyta</taxon>
        <taxon>Embryophyta</taxon>
        <taxon>Tracheophyta</taxon>
        <taxon>Spermatophyta</taxon>
        <taxon>Magnoliopsida</taxon>
        <taxon>eudicotyledons</taxon>
        <taxon>Gunneridae</taxon>
        <taxon>Pentapetalae</taxon>
        <taxon>rosids</taxon>
        <taxon>malvids</taxon>
        <taxon>Malvales</taxon>
        <taxon>Malvaceae</taxon>
        <taxon>Byttnerioideae</taxon>
        <taxon>Theobroma</taxon>
    </lineage>
</organism>
<dbReference type="Pfam" id="PF00201">
    <property type="entry name" value="UDPGT"/>
    <property type="match status" value="1"/>
</dbReference>
<dbReference type="HOGENOM" id="CLU_001724_0_0_1"/>
<dbReference type="Gramene" id="EOY17947">
    <property type="protein sequence ID" value="EOY17947"/>
    <property type="gene ID" value="TCM_042638"/>
</dbReference>
<accession>A0A061FMN2</accession>
<reference evidence="6 7" key="1">
    <citation type="journal article" date="2013" name="Genome Biol.">
        <title>The genome sequence of the most widely cultivated cacao type and its use to identify candidate genes regulating pod color.</title>
        <authorList>
            <person name="Motamayor J.C."/>
            <person name="Mockaitis K."/>
            <person name="Schmutz J."/>
            <person name="Haiminen N."/>
            <person name="Iii D.L."/>
            <person name="Cornejo O."/>
            <person name="Findley S.D."/>
            <person name="Zheng P."/>
            <person name="Utro F."/>
            <person name="Royaert S."/>
            <person name="Saski C."/>
            <person name="Jenkins J."/>
            <person name="Podicheti R."/>
            <person name="Zhao M."/>
            <person name="Scheffler B.E."/>
            <person name="Stack J.C."/>
            <person name="Feltus F.A."/>
            <person name="Mustiga G.M."/>
            <person name="Amores F."/>
            <person name="Phillips W."/>
            <person name="Marelli J.P."/>
            <person name="May G.D."/>
            <person name="Shapiro H."/>
            <person name="Ma J."/>
            <person name="Bustamante C.D."/>
            <person name="Schnell R.J."/>
            <person name="Main D."/>
            <person name="Gilbert D."/>
            <person name="Parida L."/>
            <person name="Kuhn D.N."/>
        </authorList>
    </citation>
    <scope>NUCLEOTIDE SEQUENCE [LARGE SCALE GENOMIC DNA]</scope>
    <source>
        <strain evidence="7">cv. Matina 1-6</strain>
    </source>
</reference>
<evidence type="ECO:0000256" key="5">
    <source>
        <dbReference type="RuleBase" id="RU362057"/>
    </source>
</evidence>